<reference evidence="2 3" key="1">
    <citation type="journal article" date="2013" name="ISME J.">
        <title>A metabolic model for members of the genus Tetrasphaera involved in enhanced biological phosphorus removal.</title>
        <authorList>
            <person name="Kristiansen R."/>
            <person name="Nguyen H.T.T."/>
            <person name="Saunders A.M."/>
            <person name="Nielsen J.L."/>
            <person name="Wimmer R."/>
            <person name="Le V.Q."/>
            <person name="McIlroy S.J."/>
            <person name="Petrovski S."/>
            <person name="Seviour R.J."/>
            <person name="Calteau A."/>
            <person name="Nielsen K.L."/>
            <person name="Nielsen P.H."/>
        </authorList>
    </citation>
    <scope>NUCLEOTIDE SEQUENCE [LARGE SCALE GENOMIC DNA]</scope>
    <source>
        <strain evidence="2 3">Ben 74</strain>
    </source>
</reference>
<dbReference type="SUPFAM" id="SSF56349">
    <property type="entry name" value="DNA breaking-rejoining enzymes"/>
    <property type="match status" value="1"/>
</dbReference>
<protein>
    <recommendedName>
        <fullName evidence="4">Tyr recombinase domain-containing protein</fullName>
    </recommendedName>
</protein>
<organism evidence="2 3">
    <name type="scientific">Nostocoides jenkinsii Ben 74</name>
    <dbReference type="NCBI Taxonomy" id="1193518"/>
    <lineage>
        <taxon>Bacteria</taxon>
        <taxon>Bacillati</taxon>
        <taxon>Actinomycetota</taxon>
        <taxon>Actinomycetes</taxon>
        <taxon>Micrococcales</taxon>
        <taxon>Intrasporangiaceae</taxon>
        <taxon>Nostocoides</taxon>
    </lineage>
</organism>
<comment type="caution">
    <text evidence="2">The sequence shown here is derived from an EMBL/GenBank/DDBJ whole genome shotgun (WGS) entry which is preliminary data.</text>
</comment>
<dbReference type="InterPro" id="IPR011010">
    <property type="entry name" value="DNA_brk_join_enz"/>
</dbReference>
<feature type="region of interest" description="Disordered" evidence="1">
    <location>
        <begin position="46"/>
        <end position="81"/>
    </location>
</feature>
<evidence type="ECO:0000256" key="1">
    <source>
        <dbReference type="SAM" id="MobiDB-lite"/>
    </source>
</evidence>
<gene>
    <name evidence="2" type="ORF">BN13_390048</name>
</gene>
<proteinExistence type="predicted"/>
<evidence type="ECO:0000313" key="3">
    <source>
        <dbReference type="Proteomes" id="UP000035720"/>
    </source>
</evidence>
<name>A0A077M815_9MICO</name>
<accession>A0A077M815</accession>
<feature type="compositionally biased region" description="Basic and acidic residues" evidence="1">
    <location>
        <begin position="46"/>
        <end position="58"/>
    </location>
</feature>
<dbReference type="EMBL" id="CAJC01000149">
    <property type="protein sequence ID" value="CCI53431.1"/>
    <property type="molecule type" value="Genomic_DNA"/>
</dbReference>
<dbReference type="GO" id="GO:0003677">
    <property type="term" value="F:DNA binding"/>
    <property type="evidence" value="ECO:0007669"/>
    <property type="project" value="InterPro"/>
</dbReference>
<dbReference type="Proteomes" id="UP000035720">
    <property type="component" value="Unassembled WGS sequence"/>
</dbReference>
<sequence>MAAQSGATLAELMARIGHSTPQAALRYQHAAQARDAVIAARMSKEAKKWAKRPPHDETPAMWPRPGIVPGSSSRTIAEGRA</sequence>
<dbReference type="STRING" id="1193518.BN13_390048"/>
<dbReference type="AlphaFoldDB" id="A0A077M815"/>
<evidence type="ECO:0000313" key="2">
    <source>
        <dbReference type="EMBL" id="CCI53431.1"/>
    </source>
</evidence>
<keyword evidence="3" id="KW-1185">Reference proteome</keyword>
<evidence type="ECO:0008006" key="4">
    <source>
        <dbReference type="Google" id="ProtNLM"/>
    </source>
</evidence>